<dbReference type="GeneID" id="109726515"/>
<evidence type="ECO:0000256" key="11">
    <source>
        <dbReference type="SAM" id="MobiDB-lite"/>
    </source>
</evidence>
<evidence type="ECO:0000313" key="14">
    <source>
        <dbReference type="EMBL" id="OAY64754.1"/>
    </source>
</evidence>
<dbReference type="InterPro" id="IPR032799">
    <property type="entry name" value="TAXi_C"/>
</dbReference>
<evidence type="ECO:0000256" key="12">
    <source>
        <dbReference type="SAM" id="SignalP"/>
    </source>
</evidence>
<feature type="chain" id="PRO_5044554465" description="Aspartic proteinase Asp1" evidence="12">
    <location>
        <begin position="34"/>
        <end position="442"/>
    </location>
</feature>
<dbReference type="InterPro" id="IPR001461">
    <property type="entry name" value="Aspartic_peptidase_A1"/>
</dbReference>
<accession>A0A199UJ37</accession>
<dbReference type="InterPro" id="IPR021109">
    <property type="entry name" value="Peptidase_aspartic_dom_sf"/>
</dbReference>
<organism evidence="14 15">
    <name type="scientific">Ananas comosus</name>
    <name type="common">Pineapple</name>
    <name type="synonym">Ananas ananas</name>
    <dbReference type="NCBI Taxonomy" id="4615"/>
    <lineage>
        <taxon>Eukaryota</taxon>
        <taxon>Viridiplantae</taxon>
        <taxon>Streptophyta</taxon>
        <taxon>Embryophyta</taxon>
        <taxon>Tracheophyta</taxon>
        <taxon>Spermatophyta</taxon>
        <taxon>Magnoliopsida</taxon>
        <taxon>Liliopsida</taxon>
        <taxon>Poales</taxon>
        <taxon>Bromeliaceae</taxon>
        <taxon>Bromelioideae</taxon>
        <taxon>Ananas</taxon>
    </lineage>
</organism>
<dbReference type="PRINTS" id="PR00792">
    <property type="entry name" value="PEPSIN"/>
</dbReference>
<keyword evidence="3 12" id="KW-0732">Signal</keyword>
<dbReference type="GO" id="GO:0006508">
    <property type="term" value="P:proteolysis"/>
    <property type="evidence" value="ECO:0007669"/>
    <property type="project" value="UniProtKB-KW"/>
</dbReference>
<keyword evidence="5 10" id="KW-0064">Aspartyl protease</keyword>
<evidence type="ECO:0000256" key="10">
    <source>
        <dbReference type="RuleBase" id="RU000454"/>
    </source>
</evidence>
<evidence type="ECO:0000256" key="7">
    <source>
        <dbReference type="ARBA" id="ARBA00068871"/>
    </source>
</evidence>
<dbReference type="AlphaFoldDB" id="A0A199UJ37"/>
<dbReference type="OrthoDB" id="2747330at2759"/>
<evidence type="ECO:0000259" key="13">
    <source>
        <dbReference type="PROSITE" id="PS51767"/>
    </source>
</evidence>
<feature type="active site" evidence="9">
    <location>
        <position position="95"/>
    </location>
</feature>
<dbReference type="EMBL" id="LSRQ01007665">
    <property type="protein sequence ID" value="OAY64754.1"/>
    <property type="molecule type" value="Genomic_DNA"/>
</dbReference>
<dbReference type="PANTHER" id="PTHR13683">
    <property type="entry name" value="ASPARTYL PROTEASES"/>
    <property type="match status" value="1"/>
</dbReference>
<dbReference type="FunFam" id="2.40.70.10:FF:000015">
    <property type="entry name" value="Aspartyl protease family protein"/>
    <property type="match status" value="1"/>
</dbReference>
<keyword evidence="16" id="KW-1185">Reference proteome</keyword>
<evidence type="ECO:0000256" key="9">
    <source>
        <dbReference type="PIRSR" id="PIRSR601461-1"/>
    </source>
</evidence>
<evidence type="ECO:0000256" key="8">
    <source>
        <dbReference type="ARBA" id="ARBA00077656"/>
    </source>
</evidence>
<dbReference type="InterPro" id="IPR032861">
    <property type="entry name" value="TAXi_N"/>
</dbReference>
<dbReference type="InterPro" id="IPR033823">
    <property type="entry name" value="Nucellin"/>
</dbReference>
<keyword evidence="4" id="KW-0677">Repeat</keyword>
<proteinExistence type="inferred from homology"/>
<sequence>MGRATTMPPPLMAILVAAAIILTLTLTPSPSAAAFPSTKSSKSPPPPPTTSSSSSSAPATSSTVFPLYGDVYPHGLYFVSMSIGEPPKPYFLDVDTGSDLTWLQCDAPCVSCSPGPHPYYRPEVSKLVACEDPLCEALHLSTTGRHDCEQQQQQCDYEIQYADTGSSLGVLVADAFSLRLANTSLVRPSLAFGCGYDQQFGNPNSPSPTDGVLGLGNGKTGVVSQLKEQGITRNVMGHCLSRKGGGFLFFGDDLVPYSKVTWAPMLRSAFRSHYSPGPATLYFGTRPLGVKQMEVVIDSGSSYTYFGYQPYQALVSALKAELSKKPLKEAVDDPSLPLCWRGRKPFRSPLDLRKYFTTLILNFVNGRRALLEMPPENYLIISKYGNACLGILNGTEVGLNELNVIGDISMQDLMVVYDNEKEQIGWIRAACDRLPRAGTSPL</sequence>
<feature type="active site" evidence="9">
    <location>
        <position position="298"/>
    </location>
</feature>
<feature type="domain" description="Peptidase A1" evidence="13">
    <location>
        <begin position="77"/>
        <end position="427"/>
    </location>
</feature>
<feature type="region of interest" description="Disordered" evidence="11">
    <location>
        <begin position="33"/>
        <end position="59"/>
    </location>
</feature>
<evidence type="ECO:0000256" key="3">
    <source>
        <dbReference type="ARBA" id="ARBA00022729"/>
    </source>
</evidence>
<dbReference type="Gene3D" id="2.40.70.10">
    <property type="entry name" value="Acid Proteases"/>
    <property type="match status" value="2"/>
</dbReference>
<feature type="signal peptide" evidence="12">
    <location>
        <begin position="1"/>
        <end position="33"/>
    </location>
</feature>
<feature type="compositionally biased region" description="Low complexity" evidence="11">
    <location>
        <begin position="33"/>
        <end position="42"/>
    </location>
</feature>
<dbReference type="Proteomes" id="UP000515123">
    <property type="component" value="Linkage group 21"/>
</dbReference>
<dbReference type="InterPro" id="IPR033121">
    <property type="entry name" value="PEPTIDASE_A1"/>
</dbReference>
<dbReference type="FunFam" id="2.40.70.10:FF:000027">
    <property type="entry name" value="Aspartic proteinase Asp1 isoform A"/>
    <property type="match status" value="1"/>
</dbReference>
<evidence type="ECO:0000256" key="1">
    <source>
        <dbReference type="ARBA" id="ARBA00007447"/>
    </source>
</evidence>
<dbReference type="RefSeq" id="XP_020111718.1">
    <property type="nucleotide sequence ID" value="XM_020256129.1"/>
</dbReference>
<dbReference type="SUPFAM" id="SSF50630">
    <property type="entry name" value="Acid proteases"/>
    <property type="match status" value="1"/>
</dbReference>
<feature type="compositionally biased region" description="Low complexity" evidence="11">
    <location>
        <begin position="50"/>
        <end position="59"/>
    </location>
</feature>
<dbReference type="Pfam" id="PF14541">
    <property type="entry name" value="TAXi_C"/>
    <property type="match status" value="1"/>
</dbReference>
<name>A0A199UJ37_ANACO</name>
<keyword evidence="2 10" id="KW-0645">Protease</keyword>
<evidence type="ECO:0000256" key="2">
    <source>
        <dbReference type="ARBA" id="ARBA00022670"/>
    </source>
</evidence>
<dbReference type="GO" id="GO:0004190">
    <property type="term" value="F:aspartic-type endopeptidase activity"/>
    <property type="evidence" value="ECO:0007669"/>
    <property type="project" value="UniProtKB-KW"/>
</dbReference>
<evidence type="ECO:0000256" key="5">
    <source>
        <dbReference type="ARBA" id="ARBA00022750"/>
    </source>
</evidence>
<dbReference type="PROSITE" id="PS00141">
    <property type="entry name" value="ASP_PROTEASE"/>
    <property type="match status" value="2"/>
</dbReference>
<comment type="similarity">
    <text evidence="1 10">Belongs to the peptidase A1 family.</text>
</comment>
<evidence type="ECO:0000313" key="16">
    <source>
        <dbReference type="Proteomes" id="UP000515123"/>
    </source>
</evidence>
<dbReference type="PANTHER" id="PTHR13683:SF800">
    <property type="entry name" value="EUKARYOTIC ASPARTYL PROTEASE FAMILY PROTEIN"/>
    <property type="match status" value="1"/>
</dbReference>
<reference evidence="14 15" key="1">
    <citation type="journal article" date="2016" name="DNA Res.">
        <title>The draft genome of MD-2 pineapple using hybrid error correction of long reads.</title>
        <authorList>
            <person name="Redwan R.M."/>
            <person name="Saidin A."/>
            <person name="Kumar S.V."/>
        </authorList>
    </citation>
    <scope>NUCLEOTIDE SEQUENCE [LARGE SCALE GENOMIC DNA]</scope>
    <source>
        <strain evidence="15">cv. MD2</strain>
        <tissue evidence="14">Leaf</tissue>
    </source>
</reference>
<dbReference type="Gramene" id="Aco007907.1.mrna1">
    <property type="protein sequence ID" value="Aco007907.1.mrna1"/>
    <property type="gene ID" value="Aco007907.1.path1"/>
</dbReference>
<evidence type="ECO:0000256" key="6">
    <source>
        <dbReference type="ARBA" id="ARBA00022801"/>
    </source>
</evidence>
<dbReference type="InterPro" id="IPR001969">
    <property type="entry name" value="Aspartic_peptidase_AS"/>
</dbReference>
<evidence type="ECO:0000256" key="4">
    <source>
        <dbReference type="ARBA" id="ARBA00022737"/>
    </source>
</evidence>
<evidence type="ECO:0000313" key="15">
    <source>
        <dbReference type="Proteomes" id="UP000092600"/>
    </source>
</evidence>
<dbReference type="Proteomes" id="UP000092600">
    <property type="component" value="Unassembled WGS sequence"/>
</dbReference>
<dbReference type="Pfam" id="PF14543">
    <property type="entry name" value="TAXi_N"/>
    <property type="match status" value="1"/>
</dbReference>
<reference evidence="17" key="2">
    <citation type="submission" date="2025-04" db="UniProtKB">
        <authorList>
            <consortium name="RefSeq"/>
        </authorList>
    </citation>
    <scope>IDENTIFICATION</scope>
    <source>
        <tissue evidence="17">Leaf</tissue>
    </source>
</reference>
<gene>
    <name evidence="17" type="primary">LOC109726515</name>
    <name evidence="14" type="ORF">ACMD2_03667</name>
</gene>
<evidence type="ECO:0000313" key="17">
    <source>
        <dbReference type="RefSeq" id="XP_020111718.1"/>
    </source>
</evidence>
<keyword evidence="6 10" id="KW-0378">Hydrolase</keyword>
<dbReference type="CDD" id="cd05475">
    <property type="entry name" value="nucellin_like"/>
    <property type="match status" value="1"/>
</dbReference>
<dbReference type="PROSITE" id="PS51767">
    <property type="entry name" value="PEPTIDASE_A1"/>
    <property type="match status" value="1"/>
</dbReference>
<protein>
    <recommendedName>
        <fullName evidence="7">Aspartic proteinase Asp1</fullName>
    </recommendedName>
    <alternativeName>
        <fullName evidence="8">Nucellin-like protein</fullName>
    </alternativeName>
</protein>